<dbReference type="AlphaFoldDB" id="A0A6C0BQV1"/>
<protein>
    <recommendedName>
        <fullName evidence="2">Glycosyltransferase</fullName>
    </recommendedName>
</protein>
<dbReference type="EMBL" id="MN739209">
    <property type="protein sequence ID" value="QHS93768.1"/>
    <property type="molecule type" value="Genomic_DNA"/>
</dbReference>
<evidence type="ECO:0000313" key="1">
    <source>
        <dbReference type="EMBL" id="QHS93768.1"/>
    </source>
</evidence>
<name>A0A6C0BQV1_9ZZZZ</name>
<proteinExistence type="predicted"/>
<accession>A0A6C0BQV1</accession>
<evidence type="ECO:0008006" key="2">
    <source>
        <dbReference type="Google" id="ProtNLM"/>
    </source>
</evidence>
<reference evidence="1" key="1">
    <citation type="journal article" date="2020" name="Nature">
        <title>Giant virus diversity and host interactions through global metagenomics.</title>
        <authorList>
            <person name="Schulz F."/>
            <person name="Roux S."/>
            <person name="Paez-Espino D."/>
            <person name="Jungbluth S."/>
            <person name="Walsh D.A."/>
            <person name="Denef V.J."/>
            <person name="McMahon K.D."/>
            <person name="Konstantinidis K.T."/>
            <person name="Eloe-Fadrosh E.A."/>
            <person name="Kyrpides N.C."/>
            <person name="Woyke T."/>
        </authorList>
    </citation>
    <scope>NUCLEOTIDE SEQUENCE</scope>
    <source>
        <strain evidence="1">GVMAG-M-3300018080-19</strain>
    </source>
</reference>
<sequence>MPRRILFVTQQDCANVNTKISQAINDLGCGWESRVCSCVSHPFKYHLKHDLDYDESTETEKAQMREWIQQGIDVLVWAEEAHTQSYYSYYARYPLFRQTMLMGAKPKMRVIFHTGTYRGEHKKYNELDRLNFTLQLLSPDLWRLSTHSHPRIIWGKPIKVDVDYVRYWWTRRRRSNKVRICHCPTNRVHKGTDIIEKGMQELCKQYPQVEFKLLQPMDHKQLERARANFHIYLDQYSASVGGVGMSSFEAMSEGLIAASTTHMIPKHLWPRPCPLIQLPCPTGDEKVDTLALVRVLKPYVQLTMKQLENRAWLGTQWVHQVLKPSTFAWKFLRELGCVRPAPCRENRKTL</sequence>
<organism evidence="1">
    <name type="scientific">viral metagenome</name>
    <dbReference type="NCBI Taxonomy" id="1070528"/>
    <lineage>
        <taxon>unclassified sequences</taxon>
        <taxon>metagenomes</taxon>
        <taxon>organismal metagenomes</taxon>
    </lineage>
</organism>